<comment type="similarity">
    <text evidence="1">Belongs to the bacterial solute-binding protein 1 family.</text>
</comment>
<reference evidence="5" key="2">
    <citation type="submission" date="2014-02" db="EMBL/GenBank/DDBJ databases">
        <title>Draft Genome Sequence of extremely halophilic bacteria Halorhodospira halochloris.</title>
        <authorList>
            <person name="Singh K.S."/>
        </authorList>
    </citation>
    <scope>NUCLEOTIDE SEQUENCE [LARGE SCALE GENOMIC DNA]</scope>
    <source>
        <strain evidence="5">A</strain>
    </source>
</reference>
<dbReference type="PANTHER" id="PTHR30061">
    <property type="entry name" value="MALTOSE-BINDING PERIPLASMIC PROTEIN"/>
    <property type="match status" value="1"/>
</dbReference>
<dbReference type="SUPFAM" id="SSF53850">
    <property type="entry name" value="Periplasmic binding protein-like II"/>
    <property type="match status" value="1"/>
</dbReference>
<evidence type="ECO:0000313" key="4">
    <source>
        <dbReference type="EMBL" id="AHK78178.1"/>
    </source>
</evidence>
<accession>W8KG99</accession>
<evidence type="ECO:0000313" key="5">
    <source>
        <dbReference type="Proteomes" id="UP000019442"/>
    </source>
</evidence>
<reference evidence="4 5" key="1">
    <citation type="journal article" date="2014" name="J Genomics">
        <title>Draft Genome Sequence of the Extremely Halophilic Phototrophic Purple Sulfur Bacterium Halorhodospira halochloris.</title>
        <authorList>
            <person name="Singh K.S."/>
            <person name="Kirksey J."/>
            <person name="Hoff W.D."/>
            <person name="Deole R."/>
        </authorList>
    </citation>
    <scope>NUCLEOTIDE SEQUENCE [LARGE SCALE GENOMIC DNA]</scope>
    <source>
        <strain evidence="4 5">A</strain>
    </source>
</reference>
<dbReference type="Gene3D" id="3.40.190.10">
    <property type="entry name" value="Periplasmic binding protein-like II"/>
    <property type="match status" value="1"/>
</dbReference>
<proteinExistence type="inferred from homology"/>
<evidence type="ECO:0000256" key="2">
    <source>
        <dbReference type="ARBA" id="ARBA00022448"/>
    </source>
</evidence>
<dbReference type="CDD" id="cd13585">
    <property type="entry name" value="PBP2_TMBP_like"/>
    <property type="match status" value="1"/>
</dbReference>
<protein>
    <submittedName>
        <fullName evidence="4">Substrate-binding transporter</fullName>
    </submittedName>
</protein>
<dbReference type="KEGG" id="hhc:M911_02195"/>
<keyword evidence="3" id="KW-0732">Signal</keyword>
<dbReference type="HOGENOM" id="CLU_031285_10_4_6"/>
<dbReference type="AlphaFoldDB" id="W8KG99"/>
<organism evidence="4 5">
    <name type="scientific">Ectothiorhodospira haloalkaliphila</name>
    <dbReference type="NCBI Taxonomy" id="421628"/>
    <lineage>
        <taxon>Bacteria</taxon>
        <taxon>Pseudomonadati</taxon>
        <taxon>Pseudomonadota</taxon>
        <taxon>Gammaproteobacteria</taxon>
        <taxon>Chromatiales</taxon>
        <taxon>Ectothiorhodospiraceae</taxon>
        <taxon>Ectothiorhodospira</taxon>
    </lineage>
</organism>
<dbReference type="Pfam" id="PF13416">
    <property type="entry name" value="SBP_bac_8"/>
    <property type="match status" value="1"/>
</dbReference>
<dbReference type="EMBL" id="CP007268">
    <property type="protein sequence ID" value="AHK78178.1"/>
    <property type="molecule type" value="Genomic_DNA"/>
</dbReference>
<dbReference type="PANTHER" id="PTHR30061:SF50">
    <property type="entry name" value="MALTOSE_MALTODEXTRIN-BINDING PERIPLASMIC PROTEIN"/>
    <property type="match status" value="1"/>
</dbReference>
<dbReference type="GO" id="GO:0042956">
    <property type="term" value="P:maltodextrin transmembrane transport"/>
    <property type="evidence" value="ECO:0007669"/>
    <property type="project" value="TreeGrafter"/>
</dbReference>
<keyword evidence="2" id="KW-0813">Transport</keyword>
<evidence type="ECO:0000256" key="3">
    <source>
        <dbReference type="ARBA" id="ARBA00022729"/>
    </source>
</evidence>
<keyword evidence="5" id="KW-1185">Reference proteome</keyword>
<dbReference type="GO" id="GO:0055052">
    <property type="term" value="C:ATP-binding cassette (ABC) transporter complex, substrate-binding subunit-containing"/>
    <property type="evidence" value="ECO:0007669"/>
    <property type="project" value="TreeGrafter"/>
</dbReference>
<dbReference type="Proteomes" id="UP000019442">
    <property type="component" value="Chromosome"/>
</dbReference>
<dbReference type="GO" id="GO:0015768">
    <property type="term" value="P:maltose transport"/>
    <property type="evidence" value="ECO:0007669"/>
    <property type="project" value="TreeGrafter"/>
</dbReference>
<sequence length="419" mass="45594">MLILVLVLALAGCVPIPEDEATEVITVWAHAGRESERRTLEAQVRAFEKANPGLAVDVTFIPEGSYNGQVQAAALAGRLPDLLELDGPYLAAYAWRGWLAPLDEHLPDTLKDDLLPSLLEQGQWRGQWYGMGMFDSGLGLWADRHALKAVEARIPDGPADAWTLEELQEILARLASSSSGGPVLDLKLNYGTEWFTYAFSPLLQSAGAGVMGEDDEPQARSHLDAPASVQVLETVQGWFQAGWVDPNLDDAAFTSGRVPLAWGGHWNAPAYRDALGEDLILLPLPRAGDRLVSGQGSWQWALSSRARHPEQAAKLLAFLLETEQVLKMSRANGAVPATLTAIAASEDYGPEGALRLFAEQLRDGYTRPRPRTPAYPVVTDAFARAFRDIRHGAPVADTLEAAARRIDREVEANHGYPAN</sequence>
<dbReference type="PATRIC" id="fig|1354791.3.peg.822"/>
<gene>
    <name evidence="4" type="ORF">M911_02195</name>
</gene>
<dbReference type="InterPro" id="IPR006059">
    <property type="entry name" value="SBP"/>
</dbReference>
<evidence type="ECO:0000256" key="1">
    <source>
        <dbReference type="ARBA" id="ARBA00008520"/>
    </source>
</evidence>
<name>W8KG99_9GAMM</name>
<dbReference type="GO" id="GO:1901982">
    <property type="term" value="F:maltose binding"/>
    <property type="evidence" value="ECO:0007669"/>
    <property type="project" value="TreeGrafter"/>
</dbReference>